<protein>
    <submittedName>
        <fullName evidence="1">Uncharacterized protein</fullName>
    </submittedName>
</protein>
<proteinExistence type="predicted"/>
<dbReference type="EMBL" id="JACBAE010000968">
    <property type="protein sequence ID" value="KAF7174345.1"/>
    <property type="molecule type" value="Genomic_DNA"/>
</dbReference>
<sequence length="125" mass="13535">MQRRRRRRTPRRQKRQNLRLPIDTNSRIPLTRIPILILDADGAPRRRITLDAHNFQRPIRRPADPADGLAAGAPAAGDDFCAVGENAGGGFCFGGCFGGAGGPGALEGEDPVYFVLLIRVSEGCQ</sequence>
<dbReference type="AlphaFoldDB" id="A0A8H6QIQ3"/>
<gene>
    <name evidence="1" type="ORF">CNMCM5623_006945</name>
</gene>
<name>A0A8H6QIQ3_9EURO</name>
<evidence type="ECO:0000313" key="2">
    <source>
        <dbReference type="Proteomes" id="UP000654922"/>
    </source>
</evidence>
<reference evidence="1" key="1">
    <citation type="submission" date="2020-06" db="EMBL/GenBank/DDBJ databases">
        <title>Draft genome sequences of strains closely related to Aspergillus parafelis and Aspergillus hiratsukae.</title>
        <authorList>
            <person name="Dos Santos R.A.C."/>
            <person name="Rivero-Menendez O."/>
            <person name="Steenwyk J.L."/>
            <person name="Mead M.E."/>
            <person name="Goldman G.H."/>
            <person name="Alastruey-Izquierdo A."/>
            <person name="Rokas A."/>
        </authorList>
    </citation>
    <scope>NUCLEOTIDE SEQUENCE</scope>
    <source>
        <strain evidence="1">CNM-CM5623</strain>
    </source>
</reference>
<dbReference type="Proteomes" id="UP000654922">
    <property type="component" value="Unassembled WGS sequence"/>
</dbReference>
<organism evidence="1 2">
    <name type="scientific">Aspergillus felis</name>
    <dbReference type="NCBI Taxonomy" id="1287682"/>
    <lineage>
        <taxon>Eukaryota</taxon>
        <taxon>Fungi</taxon>
        <taxon>Dikarya</taxon>
        <taxon>Ascomycota</taxon>
        <taxon>Pezizomycotina</taxon>
        <taxon>Eurotiomycetes</taxon>
        <taxon>Eurotiomycetidae</taxon>
        <taxon>Eurotiales</taxon>
        <taxon>Aspergillaceae</taxon>
        <taxon>Aspergillus</taxon>
        <taxon>Aspergillus subgen. Fumigati</taxon>
    </lineage>
</organism>
<accession>A0A8H6QIQ3</accession>
<evidence type="ECO:0000313" key="1">
    <source>
        <dbReference type="EMBL" id="KAF7174345.1"/>
    </source>
</evidence>
<comment type="caution">
    <text evidence="1">The sequence shown here is derived from an EMBL/GenBank/DDBJ whole genome shotgun (WGS) entry which is preliminary data.</text>
</comment>